<feature type="binding site" evidence="10">
    <location>
        <position position="298"/>
    </location>
    <ligand>
        <name>UDP-N-acetyl-alpha-D-glucosamine</name>
        <dbReference type="ChEBI" id="CHEBI:57705"/>
    </ligand>
</feature>
<dbReference type="GO" id="GO:0050511">
    <property type="term" value="F:undecaprenyldiphospho-muramoylpentapeptide beta-N-acetylglucosaminyltransferase activity"/>
    <property type="evidence" value="ECO:0007669"/>
    <property type="project" value="UniProtKB-UniRule"/>
</dbReference>
<evidence type="ECO:0000256" key="7">
    <source>
        <dbReference type="ARBA" id="ARBA00023136"/>
    </source>
</evidence>
<dbReference type="Pfam" id="PF03033">
    <property type="entry name" value="Glyco_transf_28"/>
    <property type="match status" value="1"/>
</dbReference>
<feature type="binding site" evidence="10">
    <location>
        <position position="168"/>
    </location>
    <ligand>
        <name>UDP-N-acetyl-alpha-D-glucosamine</name>
        <dbReference type="ChEBI" id="CHEBI:57705"/>
    </ligand>
</feature>
<dbReference type="Proteomes" id="UP000676325">
    <property type="component" value="Unassembled WGS sequence"/>
</dbReference>
<evidence type="ECO:0000313" key="13">
    <source>
        <dbReference type="EMBL" id="MBR7828597.1"/>
    </source>
</evidence>
<comment type="catalytic activity">
    <reaction evidence="10">
        <text>di-trans,octa-cis-undecaprenyl diphospho-N-acetyl-alpha-D-muramoyl-L-alanyl-D-glutamyl-meso-2,6-diaminopimeloyl-D-alanyl-D-alanine + UDP-N-acetyl-alpha-D-glucosamine = di-trans,octa-cis-undecaprenyl diphospho-[N-acetyl-alpha-D-glucosaminyl-(1-&gt;4)]-N-acetyl-alpha-D-muramoyl-L-alanyl-D-glutamyl-meso-2,6-diaminopimeloyl-D-alanyl-D-alanine + UDP + H(+)</text>
        <dbReference type="Rhea" id="RHEA:31227"/>
        <dbReference type="ChEBI" id="CHEBI:15378"/>
        <dbReference type="ChEBI" id="CHEBI:57705"/>
        <dbReference type="ChEBI" id="CHEBI:58223"/>
        <dbReference type="ChEBI" id="CHEBI:61387"/>
        <dbReference type="ChEBI" id="CHEBI:61388"/>
        <dbReference type="EC" id="2.4.1.227"/>
    </reaction>
</comment>
<keyword evidence="1 10" id="KW-1003">Cell membrane</keyword>
<feature type="binding site" evidence="10">
    <location>
        <begin position="16"/>
        <end position="18"/>
    </location>
    <ligand>
        <name>UDP-N-acetyl-alpha-D-glucosamine</name>
        <dbReference type="ChEBI" id="CHEBI:57705"/>
    </ligand>
</feature>
<dbReference type="Gene3D" id="3.40.50.2000">
    <property type="entry name" value="Glycogen Phosphorylase B"/>
    <property type="match status" value="2"/>
</dbReference>
<feature type="binding site" evidence="10">
    <location>
        <position position="131"/>
    </location>
    <ligand>
        <name>UDP-N-acetyl-alpha-D-glucosamine</name>
        <dbReference type="ChEBI" id="CHEBI:57705"/>
    </ligand>
</feature>
<dbReference type="HAMAP" id="MF_00033">
    <property type="entry name" value="MurG"/>
    <property type="match status" value="1"/>
</dbReference>
<dbReference type="PANTHER" id="PTHR21015:SF22">
    <property type="entry name" value="GLYCOSYLTRANSFERASE"/>
    <property type="match status" value="1"/>
</dbReference>
<reference evidence="13" key="1">
    <citation type="submission" date="2021-04" db="EMBL/GenBank/DDBJ databases">
        <title>Genome based classification of Actinospica acidithermotolerans sp. nov., an actinobacterium isolated from an Indonesian hot spring.</title>
        <authorList>
            <person name="Kusuma A.B."/>
            <person name="Putra K.E."/>
            <person name="Nafisah S."/>
            <person name="Loh J."/>
            <person name="Nouioui I."/>
            <person name="Goodfellow M."/>
        </authorList>
    </citation>
    <scope>NUCLEOTIDE SEQUENCE</scope>
    <source>
        <strain evidence="13">MGRD01-02</strain>
    </source>
</reference>
<evidence type="ECO:0000256" key="1">
    <source>
        <dbReference type="ARBA" id="ARBA00022475"/>
    </source>
</evidence>
<keyword evidence="2 10" id="KW-0132">Cell division</keyword>
<dbReference type="PANTHER" id="PTHR21015">
    <property type="entry name" value="UDP-N-ACETYLGLUCOSAMINE--N-ACETYLMURAMYL-(PENTAPEPTIDE) PYROPHOSPHORYL-UNDECAPRENOL N-ACETYLGLUCOSAMINE TRANSFERASE 1"/>
    <property type="match status" value="1"/>
</dbReference>
<dbReference type="SUPFAM" id="SSF53756">
    <property type="entry name" value="UDP-Glycosyltransferase/glycogen phosphorylase"/>
    <property type="match status" value="1"/>
</dbReference>
<evidence type="ECO:0000313" key="14">
    <source>
        <dbReference type="Proteomes" id="UP000676325"/>
    </source>
</evidence>
<feature type="binding site" evidence="10">
    <location>
        <position position="202"/>
    </location>
    <ligand>
        <name>UDP-N-acetyl-alpha-D-glucosamine</name>
        <dbReference type="ChEBI" id="CHEBI:57705"/>
    </ligand>
</feature>
<comment type="pathway">
    <text evidence="10">Cell wall biogenesis; peptidoglycan biosynthesis.</text>
</comment>
<dbReference type="GO" id="GO:0051301">
    <property type="term" value="P:cell division"/>
    <property type="evidence" value="ECO:0007669"/>
    <property type="project" value="UniProtKB-KW"/>
</dbReference>
<dbReference type="InterPro" id="IPR007235">
    <property type="entry name" value="Glyco_trans_28_C"/>
</dbReference>
<dbReference type="AlphaFoldDB" id="A0A941IK60"/>
<dbReference type="EMBL" id="JAGSOH010000060">
    <property type="protein sequence ID" value="MBR7828597.1"/>
    <property type="molecule type" value="Genomic_DNA"/>
</dbReference>
<comment type="caution">
    <text evidence="10">Lacks conserved residue(s) required for the propagation of feature annotation.</text>
</comment>
<evidence type="ECO:0000259" key="12">
    <source>
        <dbReference type="Pfam" id="PF04101"/>
    </source>
</evidence>
<keyword evidence="7 10" id="KW-0472">Membrane</keyword>
<evidence type="ECO:0000256" key="6">
    <source>
        <dbReference type="ARBA" id="ARBA00022984"/>
    </source>
</evidence>
<evidence type="ECO:0000256" key="3">
    <source>
        <dbReference type="ARBA" id="ARBA00022676"/>
    </source>
</evidence>
<evidence type="ECO:0000256" key="10">
    <source>
        <dbReference type="HAMAP-Rule" id="MF_00033"/>
    </source>
</evidence>
<dbReference type="InterPro" id="IPR004276">
    <property type="entry name" value="GlycoTrans_28_N"/>
</dbReference>
<evidence type="ECO:0000256" key="8">
    <source>
        <dbReference type="ARBA" id="ARBA00023306"/>
    </source>
</evidence>
<gene>
    <name evidence="10" type="primary">murG</name>
    <name evidence="13" type="ORF">KDK95_19965</name>
</gene>
<keyword evidence="6 10" id="KW-0573">Peptidoglycan synthesis</keyword>
<evidence type="ECO:0000256" key="2">
    <source>
        <dbReference type="ARBA" id="ARBA00022618"/>
    </source>
</evidence>
<comment type="subcellular location">
    <subcellularLocation>
        <location evidence="10">Cell membrane</location>
        <topology evidence="10">Peripheral membrane protein</topology>
        <orientation evidence="10">Cytoplasmic side</orientation>
    </subcellularLocation>
</comment>
<comment type="function">
    <text evidence="10">Cell wall formation. Catalyzes the transfer of a GlcNAc subunit on undecaprenyl-pyrophosphoryl-MurNAc-pentapeptide (lipid intermediate I) to form undecaprenyl-pyrophosphoryl-MurNAc-(pentapeptide)GlcNAc (lipid intermediate II).</text>
</comment>
<dbReference type="EC" id="2.4.1.227" evidence="10"/>
<keyword evidence="3 10" id="KW-0328">Glycosyltransferase</keyword>
<dbReference type="GO" id="GO:0009252">
    <property type="term" value="P:peptidoglycan biosynthetic process"/>
    <property type="evidence" value="ECO:0007669"/>
    <property type="project" value="UniProtKB-UniRule"/>
</dbReference>
<keyword evidence="5 10" id="KW-0133">Cell shape</keyword>
<dbReference type="GO" id="GO:0008360">
    <property type="term" value="P:regulation of cell shape"/>
    <property type="evidence" value="ECO:0007669"/>
    <property type="project" value="UniProtKB-KW"/>
</dbReference>
<keyword evidence="8 10" id="KW-0131">Cell cycle</keyword>
<dbReference type="CDD" id="cd03785">
    <property type="entry name" value="GT28_MurG"/>
    <property type="match status" value="1"/>
</dbReference>
<feature type="domain" description="Glycosyltransferase family 28 N-terminal" evidence="11">
    <location>
        <begin position="9"/>
        <end position="146"/>
    </location>
</feature>
<keyword evidence="4 10" id="KW-0808">Transferase</keyword>
<name>A0A941IK60_9ACTN</name>
<evidence type="ECO:0000259" key="11">
    <source>
        <dbReference type="Pfam" id="PF03033"/>
    </source>
</evidence>
<evidence type="ECO:0000256" key="4">
    <source>
        <dbReference type="ARBA" id="ARBA00022679"/>
    </source>
</evidence>
<dbReference type="GO" id="GO:0071555">
    <property type="term" value="P:cell wall organization"/>
    <property type="evidence" value="ECO:0007669"/>
    <property type="project" value="UniProtKB-KW"/>
</dbReference>
<feature type="domain" description="Glycosyl transferase family 28 C-terminal" evidence="12">
    <location>
        <begin position="195"/>
        <end position="353"/>
    </location>
</feature>
<comment type="caution">
    <text evidence="13">The sequence shown here is derived from an EMBL/GenBank/DDBJ whole genome shotgun (WGS) entry which is preliminary data.</text>
</comment>
<accession>A0A941IK60</accession>
<dbReference type="InterPro" id="IPR006009">
    <property type="entry name" value="GlcNAc_MurG"/>
</dbReference>
<evidence type="ECO:0000256" key="5">
    <source>
        <dbReference type="ARBA" id="ARBA00022960"/>
    </source>
</evidence>
<organism evidence="13 14">
    <name type="scientific">Actinospica acidithermotolerans</name>
    <dbReference type="NCBI Taxonomy" id="2828514"/>
    <lineage>
        <taxon>Bacteria</taxon>
        <taxon>Bacillati</taxon>
        <taxon>Actinomycetota</taxon>
        <taxon>Actinomycetes</taxon>
        <taxon>Catenulisporales</taxon>
        <taxon>Actinospicaceae</taxon>
        <taxon>Actinospica</taxon>
    </lineage>
</organism>
<proteinExistence type="inferred from homology"/>
<sequence length="389" mass="41386">MTEDAPLHVVLAGGGSAGHIEPALALADALCRRDARNEITCIGTTRGGLDTRLIPARGYPLELIPAVPMPRKPTIDVFTVPSRLAGTVRRTVDVLDKARADIVVGFGGHVALPAYFAARRRSVPIVVHEANVRPGLANRIGARMTEWIATGSPDCRLSGGRYLGVPLRRMISELDRRARREEAIEFFGLRKDAVTLLVSGGSLGARRLNEAIEDAAEQFSAAGVQILHALGRGAWRDDVEFPVSGAPYVRVPYLDRMDLAYAAADAMLCRGGMMTCSELAAVGLPAVYVPLPIGNGEQRLNAAPVVRAGGGLLVEDEELTPAWLAANLLPLLADREKLDEMGKAAAEFGRRNGDEALVDLVYEAVRGGAAEMAEAMVAAEATVTAEADQ</sequence>
<dbReference type="GO" id="GO:0005886">
    <property type="term" value="C:plasma membrane"/>
    <property type="evidence" value="ECO:0007669"/>
    <property type="project" value="UniProtKB-SubCell"/>
</dbReference>
<dbReference type="Pfam" id="PF04101">
    <property type="entry name" value="Glyco_tran_28_C"/>
    <property type="match status" value="1"/>
</dbReference>
<comment type="similarity">
    <text evidence="10">Belongs to the glycosyltransferase 28 family. MurG subfamily.</text>
</comment>
<keyword evidence="14" id="KW-1185">Reference proteome</keyword>
<evidence type="ECO:0000256" key="9">
    <source>
        <dbReference type="ARBA" id="ARBA00023316"/>
    </source>
</evidence>
<protein>
    <recommendedName>
        <fullName evidence="10">UDP-N-acetylglucosamine--N-acetylmuramyl-(pentapeptide) pyrophosphoryl-undecaprenol N-acetylglucosamine transferase</fullName>
        <ecNumber evidence="10">2.4.1.227</ecNumber>
    </recommendedName>
    <alternativeName>
        <fullName evidence="10">Undecaprenyl-PP-MurNAc-pentapeptide-UDPGlcNAc GlcNAc transferase</fullName>
    </alternativeName>
</protein>
<keyword evidence="9 10" id="KW-0961">Cell wall biogenesis/degradation</keyword>
<dbReference type="GO" id="GO:0005975">
    <property type="term" value="P:carbohydrate metabolic process"/>
    <property type="evidence" value="ECO:0007669"/>
    <property type="project" value="InterPro"/>
</dbReference>